<reference evidence="1" key="1">
    <citation type="submission" date="2020-10" db="EMBL/GenBank/DDBJ databases">
        <title>Dehalococcoides mccartyi of a TCE/Cr reducing biochatode.</title>
        <authorList>
            <person name="Matturro B."/>
        </authorList>
    </citation>
    <scope>NUCLEOTIDE SEQUENCE</scope>
    <source>
        <strain evidence="1">Bin4</strain>
    </source>
</reference>
<gene>
    <name evidence="1" type="ORF">ISP01_09525</name>
</gene>
<evidence type="ECO:0000313" key="2">
    <source>
        <dbReference type="Proteomes" id="UP000658733"/>
    </source>
</evidence>
<dbReference type="EMBL" id="JADIIN010000075">
    <property type="protein sequence ID" value="MBF4469630.1"/>
    <property type="molecule type" value="Genomic_DNA"/>
</dbReference>
<comment type="caution">
    <text evidence="1">The sequence shown here is derived from an EMBL/GenBank/DDBJ whole genome shotgun (WGS) entry which is preliminary data.</text>
</comment>
<evidence type="ECO:0000313" key="1">
    <source>
        <dbReference type="EMBL" id="MBF4469630.1"/>
    </source>
</evidence>
<name>A0A843ASE3_METAZ</name>
<dbReference type="Proteomes" id="UP000658733">
    <property type="component" value="Unassembled WGS sequence"/>
</dbReference>
<protein>
    <submittedName>
        <fullName evidence="1">Uncharacterized protein</fullName>
    </submittedName>
</protein>
<sequence>MTNEESYNIDDLNVNRYLKASFKASEYYKKTKKIEKDYEAFIKGTKTTKITKEEEN</sequence>
<dbReference type="AlphaFoldDB" id="A0A843ASE3"/>
<accession>A0A843ASE3</accession>
<dbReference type="RefSeq" id="WP_278524236.1">
    <property type="nucleotide sequence ID" value="NZ_JADIIN010000075.1"/>
</dbReference>
<organism evidence="1 2">
    <name type="scientific">Methanobrevibacter arboriphilus</name>
    <dbReference type="NCBI Taxonomy" id="39441"/>
    <lineage>
        <taxon>Archaea</taxon>
        <taxon>Methanobacteriati</taxon>
        <taxon>Methanobacteriota</taxon>
        <taxon>Methanomada group</taxon>
        <taxon>Methanobacteria</taxon>
        <taxon>Methanobacteriales</taxon>
        <taxon>Methanobacteriaceae</taxon>
        <taxon>Methanobrevibacter</taxon>
    </lineage>
</organism>
<proteinExistence type="predicted"/>